<organism evidence="6 7">
    <name type="scientific">Glutamicibacter arilaitensis</name>
    <dbReference type="NCBI Taxonomy" id="256701"/>
    <lineage>
        <taxon>Bacteria</taxon>
        <taxon>Bacillati</taxon>
        <taxon>Actinomycetota</taxon>
        <taxon>Actinomycetes</taxon>
        <taxon>Micrococcales</taxon>
        <taxon>Micrococcaceae</taxon>
        <taxon>Glutamicibacter</taxon>
    </lineage>
</organism>
<evidence type="ECO:0000256" key="5">
    <source>
        <dbReference type="SAM" id="SignalP"/>
    </source>
</evidence>
<name>A0A2N7S574_9MICC</name>
<dbReference type="RefSeq" id="WP_102597891.1">
    <property type="nucleotide sequence ID" value="NZ_JBQDKG010000027.1"/>
</dbReference>
<evidence type="ECO:0000256" key="2">
    <source>
        <dbReference type="ARBA" id="ARBA00022448"/>
    </source>
</evidence>
<dbReference type="PANTHER" id="PTHR30061">
    <property type="entry name" value="MALTOSE-BINDING PERIPLASMIC PROTEIN"/>
    <property type="match status" value="1"/>
</dbReference>
<keyword evidence="3" id="KW-0762">Sugar transport</keyword>
<feature type="chain" id="PRO_5039258250" evidence="5">
    <location>
        <begin position="25"/>
        <end position="422"/>
    </location>
</feature>
<dbReference type="Pfam" id="PF13416">
    <property type="entry name" value="SBP_bac_8"/>
    <property type="match status" value="1"/>
</dbReference>
<dbReference type="Proteomes" id="UP000235739">
    <property type="component" value="Unassembled WGS sequence"/>
</dbReference>
<dbReference type="InterPro" id="IPR006060">
    <property type="entry name" value="Maltose/Cyclodextrin-bd"/>
</dbReference>
<dbReference type="AlphaFoldDB" id="A0A2N7S574"/>
<evidence type="ECO:0000313" key="7">
    <source>
        <dbReference type="Proteomes" id="UP000235739"/>
    </source>
</evidence>
<dbReference type="GO" id="GO:1901982">
    <property type="term" value="F:maltose binding"/>
    <property type="evidence" value="ECO:0007669"/>
    <property type="project" value="TreeGrafter"/>
</dbReference>
<dbReference type="GO" id="GO:0015144">
    <property type="term" value="F:carbohydrate transmembrane transporter activity"/>
    <property type="evidence" value="ECO:0007669"/>
    <property type="project" value="InterPro"/>
</dbReference>
<dbReference type="PROSITE" id="PS51257">
    <property type="entry name" value="PROKAR_LIPOPROTEIN"/>
    <property type="match status" value="1"/>
</dbReference>
<dbReference type="GO" id="GO:0042956">
    <property type="term" value="P:maltodextrin transmembrane transport"/>
    <property type="evidence" value="ECO:0007669"/>
    <property type="project" value="TreeGrafter"/>
</dbReference>
<evidence type="ECO:0000256" key="3">
    <source>
        <dbReference type="ARBA" id="ARBA00022597"/>
    </source>
</evidence>
<protein>
    <submittedName>
        <fullName evidence="6">Maltose ABC transporter substrate-binding protein</fullName>
    </submittedName>
</protein>
<dbReference type="GO" id="GO:0015768">
    <property type="term" value="P:maltose transport"/>
    <property type="evidence" value="ECO:0007669"/>
    <property type="project" value="TreeGrafter"/>
</dbReference>
<evidence type="ECO:0000256" key="4">
    <source>
        <dbReference type="ARBA" id="ARBA00022729"/>
    </source>
</evidence>
<dbReference type="GO" id="GO:0055052">
    <property type="term" value="C:ATP-binding cassette (ABC) transporter complex, substrate-binding subunit-containing"/>
    <property type="evidence" value="ECO:0007669"/>
    <property type="project" value="TreeGrafter"/>
</dbReference>
<accession>A0A2N7S574</accession>
<dbReference type="Gene3D" id="3.40.190.10">
    <property type="entry name" value="Periplasmic binding protein-like II"/>
    <property type="match status" value="2"/>
</dbReference>
<keyword evidence="2" id="KW-0813">Transport</keyword>
<evidence type="ECO:0000313" key="6">
    <source>
        <dbReference type="EMBL" id="PMQ21272.1"/>
    </source>
</evidence>
<dbReference type="EMBL" id="PNQX01000001">
    <property type="protein sequence ID" value="PMQ21272.1"/>
    <property type="molecule type" value="Genomic_DNA"/>
</dbReference>
<dbReference type="InterPro" id="IPR006059">
    <property type="entry name" value="SBP"/>
</dbReference>
<evidence type="ECO:0000256" key="1">
    <source>
        <dbReference type="ARBA" id="ARBA00008520"/>
    </source>
</evidence>
<dbReference type="PANTHER" id="PTHR30061:SF50">
    <property type="entry name" value="MALTOSE_MALTODEXTRIN-BINDING PERIPLASMIC PROTEIN"/>
    <property type="match status" value="1"/>
</dbReference>
<feature type="signal peptide" evidence="5">
    <location>
        <begin position="1"/>
        <end position="24"/>
    </location>
</feature>
<comment type="similarity">
    <text evidence="1">Belongs to the bacterial solute-binding protein 1 family.</text>
</comment>
<proteinExistence type="inferred from homology"/>
<keyword evidence="4 5" id="KW-0732">Signal</keyword>
<gene>
    <name evidence="6" type="ORF">CIK84_06860</name>
</gene>
<sequence length="422" mass="44644">MKVNKNPWLLGGALTAIAALSLTACGGSGSNAPAASSSPAAAESSPAAASGGKLTVWVDANREPVLKEAAADFEKQSGVKVDLVIKDFSKIQEDFLRQVPTGKGPDITIGAHDWLGNLVNNGVVQPVELGDKAGEFQDVAVNAMSYVGNTYGVPYATENLALLRNADLVKEAPKTFDDMIAAGEKADTEFPFLVQVSDVGDPFHAYPFQTSFGAPVFGTDESGAYDPADLQIGNEGGIEFAKWLAEEGEEGNLKTSIDGDIAKEKFVSGDSPFFLTGPWNVEAVEDADINLEIDPIPSAGGEEAQPFVAVQGFFVSAKTENLLAATEFLTNYIGNEEVQTELYEVGNRPPANKAAFEAAKSDETIAAFGEVGANGVPMPNIPEMAAVWEFWGVAEAEIITGKADPAKRWKQMTEDIEKAISK</sequence>
<dbReference type="SUPFAM" id="SSF53850">
    <property type="entry name" value="Periplasmic binding protein-like II"/>
    <property type="match status" value="1"/>
</dbReference>
<reference evidence="6 7" key="1">
    <citation type="journal article" date="2017" name="Elife">
        <title>Extensive horizontal gene transfer in cheese-associated bacteria.</title>
        <authorList>
            <person name="Bonham K.S."/>
            <person name="Wolfe B.E."/>
            <person name="Dutton R.J."/>
        </authorList>
    </citation>
    <scope>NUCLEOTIDE SEQUENCE [LARGE SCALE GENOMIC DNA]</scope>
    <source>
        <strain evidence="6 7">JB182</strain>
    </source>
</reference>
<dbReference type="PRINTS" id="PR00181">
    <property type="entry name" value="MALTOSEBP"/>
</dbReference>
<comment type="caution">
    <text evidence="6">The sequence shown here is derived from an EMBL/GenBank/DDBJ whole genome shotgun (WGS) entry which is preliminary data.</text>
</comment>
<dbReference type="CDD" id="cd13586">
    <property type="entry name" value="PBP2_Maltose_binding_like"/>
    <property type="match status" value="1"/>
</dbReference>